<dbReference type="EMBL" id="CAJHOF010000004">
    <property type="protein sequence ID" value="CAD7287724.1"/>
    <property type="molecule type" value="Genomic_DNA"/>
</dbReference>
<proteinExistence type="inferred from homology"/>
<dbReference type="InterPro" id="IPR015807">
    <property type="entry name" value="His-tRNA-ligase"/>
</dbReference>
<dbReference type="Proteomes" id="UP000789803">
    <property type="component" value="Unassembled WGS sequence"/>
</dbReference>
<gene>
    <name evidence="8 10" type="primary">hisS</name>
    <name evidence="10" type="ORF">LMG7974_00605</name>
</gene>
<evidence type="ECO:0000256" key="7">
    <source>
        <dbReference type="ARBA" id="ARBA00047639"/>
    </source>
</evidence>
<reference evidence="10 11" key="1">
    <citation type="submission" date="2020-11" db="EMBL/GenBank/DDBJ databases">
        <authorList>
            <person name="Peeters C."/>
        </authorList>
    </citation>
    <scope>NUCLEOTIDE SEQUENCE [LARGE SCALE GENOMIC DNA]</scope>
    <source>
        <strain evidence="10 11">LMG 7974</strain>
    </source>
</reference>
<keyword evidence="11" id="KW-1185">Reference proteome</keyword>
<keyword evidence="6 8" id="KW-0030">Aminoacyl-tRNA synthetase</keyword>
<dbReference type="PROSITE" id="PS50862">
    <property type="entry name" value="AA_TRNA_LIGASE_II"/>
    <property type="match status" value="1"/>
</dbReference>
<evidence type="ECO:0000313" key="10">
    <source>
        <dbReference type="EMBL" id="CAD7287724.1"/>
    </source>
</evidence>
<dbReference type="GO" id="GO:0004821">
    <property type="term" value="F:histidine-tRNA ligase activity"/>
    <property type="evidence" value="ECO:0007669"/>
    <property type="project" value="UniProtKB-EC"/>
</dbReference>
<dbReference type="Gene3D" id="3.40.50.800">
    <property type="entry name" value="Anticodon-binding domain"/>
    <property type="match status" value="1"/>
</dbReference>
<dbReference type="HAMAP" id="MF_00127">
    <property type="entry name" value="His_tRNA_synth"/>
    <property type="match status" value="1"/>
</dbReference>
<dbReference type="InterPro" id="IPR004516">
    <property type="entry name" value="HisRS/HisZ"/>
</dbReference>
<dbReference type="RefSeq" id="WP_229932422.1">
    <property type="nucleotide sequence ID" value="NZ_CAJHOF010000004.1"/>
</dbReference>
<dbReference type="NCBIfam" id="TIGR00442">
    <property type="entry name" value="hisS"/>
    <property type="match status" value="1"/>
</dbReference>
<evidence type="ECO:0000256" key="8">
    <source>
        <dbReference type="HAMAP-Rule" id="MF_00127"/>
    </source>
</evidence>
<feature type="domain" description="Aminoacyl-transfer RNA synthetases class-II family profile" evidence="9">
    <location>
        <begin position="1"/>
        <end position="312"/>
    </location>
</feature>
<name>A0ABN7K5B9_9BACT</name>
<dbReference type="InterPro" id="IPR045864">
    <property type="entry name" value="aa-tRNA-synth_II/BPL/LPL"/>
</dbReference>
<evidence type="ECO:0000256" key="2">
    <source>
        <dbReference type="ARBA" id="ARBA00011738"/>
    </source>
</evidence>
<protein>
    <recommendedName>
        <fullName evidence="8">Histidine--tRNA ligase</fullName>
        <ecNumber evidence="8">6.1.1.21</ecNumber>
    </recommendedName>
    <alternativeName>
        <fullName evidence="8">Histidyl-tRNA synthetase</fullName>
        <shortName evidence="8">HisRS</shortName>
    </alternativeName>
</protein>
<dbReference type="InterPro" id="IPR004154">
    <property type="entry name" value="Anticodon-bd"/>
</dbReference>
<comment type="similarity">
    <text evidence="1 8">Belongs to the class-II aminoacyl-tRNA synthetase family.</text>
</comment>
<dbReference type="SUPFAM" id="SSF52954">
    <property type="entry name" value="Class II aaRS ABD-related"/>
    <property type="match status" value="1"/>
</dbReference>
<organism evidence="10 11">
    <name type="scientific">Campylobacter majalis</name>
    <dbReference type="NCBI Taxonomy" id="2790656"/>
    <lineage>
        <taxon>Bacteria</taxon>
        <taxon>Pseudomonadati</taxon>
        <taxon>Campylobacterota</taxon>
        <taxon>Epsilonproteobacteria</taxon>
        <taxon>Campylobacterales</taxon>
        <taxon>Campylobacteraceae</taxon>
        <taxon>Campylobacter</taxon>
    </lineage>
</organism>
<dbReference type="SUPFAM" id="SSF55681">
    <property type="entry name" value="Class II aaRS and biotin synthetases"/>
    <property type="match status" value="1"/>
</dbReference>
<dbReference type="CDD" id="cd00773">
    <property type="entry name" value="HisRS-like_core"/>
    <property type="match status" value="1"/>
</dbReference>
<dbReference type="InterPro" id="IPR036621">
    <property type="entry name" value="Anticodon-bd_dom_sf"/>
</dbReference>
<keyword evidence="8" id="KW-0067">ATP-binding</keyword>
<keyword evidence="3 8" id="KW-0436">Ligase</keyword>
<evidence type="ECO:0000256" key="4">
    <source>
        <dbReference type="ARBA" id="ARBA00022741"/>
    </source>
</evidence>
<keyword evidence="8" id="KW-0963">Cytoplasm</keyword>
<dbReference type="EC" id="6.1.1.21" evidence="8"/>
<evidence type="ECO:0000259" key="9">
    <source>
        <dbReference type="PROSITE" id="PS50862"/>
    </source>
</evidence>
<evidence type="ECO:0000256" key="5">
    <source>
        <dbReference type="ARBA" id="ARBA00022917"/>
    </source>
</evidence>
<sequence>MINALRGMKDIMHTKGELYEKIINTAQNVAKNYGYTLIKTPHLEQTTLFKRSVGESSDIVGKEMYQFIDKGENDVCLRPEGTAGVVRAFIEAKLDKAGGVYKYFYHGSMFRYERPQKGRLREFHQFGVECFGEADVKEDASVILMLNEILNKLNIKTTLKINSLGDASSMASYRKKLINFLNDHDDKICPDCKRRKELNPIRVLDCKVDSCQEIYKNAPIMSDSLSDEAKNDFNKLQEILNASGVSYEIDTKLVRGLDYYCKTAFEFVSDEIGSQSAVAGGGRYDRLVEYLGGRASYGVGFAMGVDRIMEILDSRQNECERDGIYVCALDEENVDFVFSLATKLRQNFKTNISYKAKKLQKHLNDADKANAKIFLCVGENERKNGEIFYKNLQNKDEKTINLSEVEKILG</sequence>
<dbReference type="PANTHER" id="PTHR43707:SF1">
    <property type="entry name" value="HISTIDINE--TRNA LIGASE, MITOCHONDRIAL-RELATED"/>
    <property type="match status" value="1"/>
</dbReference>
<comment type="subcellular location">
    <subcellularLocation>
        <location evidence="8">Cytoplasm</location>
    </subcellularLocation>
</comment>
<dbReference type="PIRSF" id="PIRSF001549">
    <property type="entry name" value="His-tRNA_synth"/>
    <property type="match status" value="1"/>
</dbReference>
<evidence type="ECO:0000256" key="6">
    <source>
        <dbReference type="ARBA" id="ARBA00023146"/>
    </source>
</evidence>
<dbReference type="Gene3D" id="3.30.930.10">
    <property type="entry name" value="Bira Bifunctional Protein, Domain 2"/>
    <property type="match status" value="1"/>
</dbReference>
<keyword evidence="4 8" id="KW-0547">Nucleotide-binding</keyword>
<evidence type="ECO:0000256" key="1">
    <source>
        <dbReference type="ARBA" id="ARBA00008226"/>
    </source>
</evidence>
<comment type="catalytic activity">
    <reaction evidence="7 8">
        <text>tRNA(His) + L-histidine + ATP = L-histidyl-tRNA(His) + AMP + diphosphate + H(+)</text>
        <dbReference type="Rhea" id="RHEA:17313"/>
        <dbReference type="Rhea" id="RHEA-COMP:9665"/>
        <dbReference type="Rhea" id="RHEA-COMP:9689"/>
        <dbReference type="ChEBI" id="CHEBI:15378"/>
        <dbReference type="ChEBI" id="CHEBI:30616"/>
        <dbReference type="ChEBI" id="CHEBI:33019"/>
        <dbReference type="ChEBI" id="CHEBI:57595"/>
        <dbReference type="ChEBI" id="CHEBI:78442"/>
        <dbReference type="ChEBI" id="CHEBI:78527"/>
        <dbReference type="ChEBI" id="CHEBI:456215"/>
        <dbReference type="EC" id="6.1.1.21"/>
    </reaction>
</comment>
<dbReference type="PANTHER" id="PTHR43707">
    <property type="entry name" value="HISTIDYL-TRNA SYNTHETASE"/>
    <property type="match status" value="1"/>
</dbReference>
<accession>A0ABN7K5B9</accession>
<dbReference type="Pfam" id="PF13393">
    <property type="entry name" value="tRNA-synt_His"/>
    <property type="match status" value="1"/>
</dbReference>
<dbReference type="Pfam" id="PF03129">
    <property type="entry name" value="HGTP_anticodon"/>
    <property type="match status" value="1"/>
</dbReference>
<comment type="caution">
    <text evidence="10">The sequence shown here is derived from an EMBL/GenBank/DDBJ whole genome shotgun (WGS) entry which is preliminary data.</text>
</comment>
<dbReference type="InterPro" id="IPR041715">
    <property type="entry name" value="HisRS-like_core"/>
</dbReference>
<dbReference type="InterPro" id="IPR006195">
    <property type="entry name" value="aa-tRNA-synth_II"/>
</dbReference>
<evidence type="ECO:0000256" key="3">
    <source>
        <dbReference type="ARBA" id="ARBA00022598"/>
    </source>
</evidence>
<evidence type="ECO:0000313" key="11">
    <source>
        <dbReference type="Proteomes" id="UP000789803"/>
    </source>
</evidence>
<keyword evidence="5 8" id="KW-0648">Protein biosynthesis</keyword>
<comment type="subunit">
    <text evidence="2 8">Homodimer.</text>
</comment>